<name>A0A7X2LXJ9_9BURK</name>
<accession>A0A7X2LXJ9</accession>
<feature type="transmembrane region" description="Helical" evidence="1">
    <location>
        <begin position="69"/>
        <end position="92"/>
    </location>
</feature>
<dbReference type="RefSeq" id="WP_154381094.1">
    <property type="nucleotide sequence ID" value="NZ_WKJJ01000026.1"/>
</dbReference>
<keyword evidence="1" id="KW-0472">Membrane</keyword>
<protein>
    <submittedName>
        <fullName evidence="2">Uncharacterized protein</fullName>
    </submittedName>
</protein>
<proteinExistence type="predicted"/>
<evidence type="ECO:0000313" key="3">
    <source>
        <dbReference type="Proteomes" id="UP000446768"/>
    </source>
</evidence>
<keyword evidence="1" id="KW-1133">Transmembrane helix</keyword>
<organism evidence="2 3">
    <name type="scientific">Pseudoduganella rivuli</name>
    <dbReference type="NCBI Taxonomy" id="2666085"/>
    <lineage>
        <taxon>Bacteria</taxon>
        <taxon>Pseudomonadati</taxon>
        <taxon>Pseudomonadota</taxon>
        <taxon>Betaproteobacteria</taxon>
        <taxon>Burkholderiales</taxon>
        <taxon>Oxalobacteraceae</taxon>
        <taxon>Telluria group</taxon>
        <taxon>Pseudoduganella</taxon>
    </lineage>
</organism>
<evidence type="ECO:0000313" key="2">
    <source>
        <dbReference type="EMBL" id="MRV76004.1"/>
    </source>
</evidence>
<feature type="transmembrane region" description="Helical" evidence="1">
    <location>
        <begin position="99"/>
        <end position="122"/>
    </location>
</feature>
<comment type="caution">
    <text evidence="2">The sequence shown here is derived from an EMBL/GenBank/DDBJ whole genome shotgun (WGS) entry which is preliminary data.</text>
</comment>
<feature type="transmembrane region" description="Helical" evidence="1">
    <location>
        <begin position="6"/>
        <end position="23"/>
    </location>
</feature>
<evidence type="ECO:0000256" key="1">
    <source>
        <dbReference type="SAM" id="Phobius"/>
    </source>
</evidence>
<dbReference type="EMBL" id="WKJJ01000026">
    <property type="protein sequence ID" value="MRV76004.1"/>
    <property type="molecule type" value="Genomic_DNA"/>
</dbReference>
<keyword evidence="1" id="KW-0812">Transmembrane</keyword>
<dbReference type="AlphaFoldDB" id="A0A7X2LXJ9"/>
<sequence>MIPSPLAALAYATVKIAGYSLFAHQLNRFSEVSVSPIRFGFAKTGIGFIGGLLYFAVLAWWHPEHVSDTAIFVGAIPIRFLAWAIALSIFYGFRRNTRLINATLFVGVFWSYILDGVMWAIYQVLPGMVMPFC</sequence>
<reference evidence="2 3" key="1">
    <citation type="submission" date="2019-11" db="EMBL/GenBank/DDBJ databases">
        <title>Novel species isolated from a subtropical stream in China.</title>
        <authorList>
            <person name="Lu H."/>
        </authorList>
    </citation>
    <scope>NUCLEOTIDE SEQUENCE [LARGE SCALE GENOMIC DNA]</scope>
    <source>
        <strain evidence="2 3">FT92W</strain>
    </source>
</reference>
<gene>
    <name evidence="2" type="ORF">GJ700_30250</name>
</gene>
<dbReference type="Proteomes" id="UP000446768">
    <property type="component" value="Unassembled WGS sequence"/>
</dbReference>
<feature type="transmembrane region" description="Helical" evidence="1">
    <location>
        <begin position="44"/>
        <end position="63"/>
    </location>
</feature>
<keyword evidence="3" id="KW-1185">Reference proteome</keyword>